<dbReference type="GO" id="GO:0046872">
    <property type="term" value="F:metal ion binding"/>
    <property type="evidence" value="ECO:0007669"/>
    <property type="project" value="InterPro"/>
</dbReference>
<dbReference type="InterPro" id="IPR050138">
    <property type="entry name" value="DHOase/Allantoinase_Hydrolase"/>
</dbReference>
<dbReference type="EC" id="3.5.2.3" evidence="3"/>
<dbReference type="CDD" id="cd01317">
    <property type="entry name" value="DHOase_IIa"/>
    <property type="match status" value="1"/>
</dbReference>
<keyword evidence="3" id="KW-0378">Hydrolase</keyword>
<gene>
    <name evidence="3" type="primary">pyrC_33</name>
    <name evidence="3" type="ORF">SDC9_148740</name>
</gene>
<dbReference type="PANTHER" id="PTHR43668:SF2">
    <property type="entry name" value="ALLANTOINASE"/>
    <property type="match status" value="1"/>
</dbReference>
<dbReference type="Gene3D" id="3.20.20.140">
    <property type="entry name" value="Metal-dependent hydrolases"/>
    <property type="match status" value="1"/>
</dbReference>
<dbReference type="Pfam" id="PF01979">
    <property type="entry name" value="Amidohydro_1"/>
    <property type="match status" value="1"/>
</dbReference>
<comment type="caution">
    <text evidence="3">The sequence shown here is derived from an EMBL/GenBank/DDBJ whole genome shotgun (WGS) entry which is preliminary data.</text>
</comment>
<dbReference type="GO" id="GO:0005737">
    <property type="term" value="C:cytoplasm"/>
    <property type="evidence" value="ECO:0007669"/>
    <property type="project" value="TreeGrafter"/>
</dbReference>
<evidence type="ECO:0000313" key="3">
    <source>
        <dbReference type="EMBL" id="MPN01531.1"/>
    </source>
</evidence>
<evidence type="ECO:0000259" key="2">
    <source>
        <dbReference type="Pfam" id="PF01979"/>
    </source>
</evidence>
<dbReference type="AlphaFoldDB" id="A0A645EHW8"/>
<dbReference type="SUPFAM" id="SSF51556">
    <property type="entry name" value="Metallo-dependent hydrolases"/>
    <property type="match status" value="1"/>
</dbReference>
<dbReference type="PANTHER" id="PTHR43668">
    <property type="entry name" value="ALLANTOINASE"/>
    <property type="match status" value="1"/>
</dbReference>
<feature type="domain" description="Amidohydrolase-related" evidence="2">
    <location>
        <begin position="10"/>
        <end position="276"/>
    </location>
</feature>
<dbReference type="SUPFAM" id="SSF51338">
    <property type="entry name" value="Composite domain of metallo-dependent hydrolases"/>
    <property type="match status" value="1"/>
</dbReference>
<proteinExistence type="predicted"/>
<dbReference type="EMBL" id="VSSQ01047522">
    <property type="protein sequence ID" value="MPN01531.1"/>
    <property type="molecule type" value="Genomic_DNA"/>
</dbReference>
<dbReference type="GO" id="GO:0004038">
    <property type="term" value="F:allantoinase activity"/>
    <property type="evidence" value="ECO:0007669"/>
    <property type="project" value="TreeGrafter"/>
</dbReference>
<dbReference type="NCBIfam" id="TIGR00857">
    <property type="entry name" value="pyrC_multi"/>
    <property type="match status" value="1"/>
</dbReference>
<reference evidence="3" key="1">
    <citation type="submission" date="2019-08" db="EMBL/GenBank/DDBJ databases">
        <authorList>
            <person name="Kucharzyk K."/>
            <person name="Murdoch R.W."/>
            <person name="Higgins S."/>
            <person name="Loffler F."/>
        </authorList>
    </citation>
    <scope>NUCLEOTIDE SEQUENCE</scope>
</reference>
<dbReference type="GO" id="GO:0006145">
    <property type="term" value="P:purine nucleobase catabolic process"/>
    <property type="evidence" value="ECO:0007669"/>
    <property type="project" value="TreeGrafter"/>
</dbReference>
<accession>A0A645EHW8</accession>
<dbReference type="GO" id="GO:0004151">
    <property type="term" value="F:dihydroorotase activity"/>
    <property type="evidence" value="ECO:0007669"/>
    <property type="project" value="UniProtKB-EC"/>
</dbReference>
<name>A0A645EHW8_9ZZZZ</name>
<dbReference type="InterPro" id="IPR004722">
    <property type="entry name" value="DHOase"/>
</dbReference>
<dbReference type="GO" id="GO:0006221">
    <property type="term" value="P:pyrimidine nucleotide biosynthetic process"/>
    <property type="evidence" value="ECO:0007669"/>
    <property type="project" value="UniProtKB-KW"/>
</dbReference>
<protein>
    <submittedName>
        <fullName evidence="3">Dihydroorotase</fullName>
        <ecNumber evidence="3">3.5.2.3</ecNumber>
    </submittedName>
</protein>
<evidence type="ECO:0000256" key="1">
    <source>
        <dbReference type="ARBA" id="ARBA00022975"/>
    </source>
</evidence>
<dbReference type="InterPro" id="IPR032466">
    <property type="entry name" value="Metal_Hydrolase"/>
</dbReference>
<sequence length="289" mass="32507">MLGLADSGAVYFTDDGACVSSAEVMKRAFEYVGYKDYLIAQHCEEHSLTTDFAMNEGEISMQLGLKGYPRVAEEIIIDRDIKLAKYLGNRRYHIQHLSTSGAVEIVRAAKSNGNRVSCEVTPHHLWFTDEKLIGYDSNFKMNPPLRNSSDISALIQGLRDKTIDCIASDHAPHSLEECEAEFEKIPNGVIGLETQLGAILTLLYHTHKFSLNDIISLFTLNPRKILGLPQVLIQVGEPANLTIFAPDKEWTVDKEKFLSKGRNTPFDKIEFKGKPEYIINNYQKIKSNL</sequence>
<dbReference type="InterPro" id="IPR006680">
    <property type="entry name" value="Amidohydro-rel"/>
</dbReference>
<dbReference type="InterPro" id="IPR011059">
    <property type="entry name" value="Metal-dep_hydrolase_composite"/>
</dbReference>
<keyword evidence="1" id="KW-0665">Pyrimidine biosynthesis</keyword>
<organism evidence="3">
    <name type="scientific">bioreactor metagenome</name>
    <dbReference type="NCBI Taxonomy" id="1076179"/>
    <lineage>
        <taxon>unclassified sequences</taxon>
        <taxon>metagenomes</taxon>
        <taxon>ecological metagenomes</taxon>
    </lineage>
</organism>